<dbReference type="CDD" id="cd11072">
    <property type="entry name" value="CYP71-like"/>
    <property type="match status" value="1"/>
</dbReference>
<dbReference type="AlphaFoldDB" id="A0ABC8U9K0"/>
<evidence type="ECO:0000256" key="12">
    <source>
        <dbReference type="PIRSR" id="PIRSR602401-1"/>
    </source>
</evidence>
<evidence type="ECO:0008006" key="16">
    <source>
        <dbReference type="Google" id="ProtNLM"/>
    </source>
</evidence>
<keyword evidence="6 12" id="KW-0479">Metal-binding</keyword>
<dbReference type="Proteomes" id="UP001642360">
    <property type="component" value="Unassembled WGS sequence"/>
</dbReference>
<keyword evidence="8 13" id="KW-0560">Oxidoreductase</keyword>
<comment type="subcellular location">
    <subcellularLocation>
        <location evidence="2">Membrane</location>
        <topology evidence="2">Single-pass membrane protein</topology>
    </subcellularLocation>
</comment>
<keyword evidence="7" id="KW-1133">Transmembrane helix</keyword>
<comment type="caution">
    <text evidence="14">The sequence shown here is derived from an EMBL/GenBank/DDBJ whole genome shotgun (WGS) entry which is preliminary data.</text>
</comment>
<evidence type="ECO:0000256" key="7">
    <source>
        <dbReference type="ARBA" id="ARBA00022989"/>
    </source>
</evidence>
<dbReference type="InterPro" id="IPR001128">
    <property type="entry name" value="Cyt_P450"/>
</dbReference>
<evidence type="ECO:0000256" key="1">
    <source>
        <dbReference type="ARBA" id="ARBA00001971"/>
    </source>
</evidence>
<organism evidence="14 15">
    <name type="scientific">Ilex paraguariensis</name>
    <name type="common">yerba mate</name>
    <dbReference type="NCBI Taxonomy" id="185542"/>
    <lineage>
        <taxon>Eukaryota</taxon>
        <taxon>Viridiplantae</taxon>
        <taxon>Streptophyta</taxon>
        <taxon>Embryophyta</taxon>
        <taxon>Tracheophyta</taxon>
        <taxon>Spermatophyta</taxon>
        <taxon>Magnoliopsida</taxon>
        <taxon>eudicotyledons</taxon>
        <taxon>Gunneridae</taxon>
        <taxon>Pentapetalae</taxon>
        <taxon>asterids</taxon>
        <taxon>campanulids</taxon>
        <taxon>Aquifoliales</taxon>
        <taxon>Aquifoliaceae</taxon>
        <taxon>Ilex</taxon>
    </lineage>
</organism>
<keyword evidence="4 12" id="KW-0349">Heme</keyword>
<evidence type="ECO:0000313" key="14">
    <source>
        <dbReference type="EMBL" id="CAK9178444.1"/>
    </source>
</evidence>
<sequence>MLLLFCVLALPVIFFFVLPKYRKNNELLRPPGPSGLPFLGNLHQIDNLAPHKYLWQLSKKYGPLMSLRLGFVPTLVVSSARMAKEVLKTHDLAFSSRPALVGQQKLSYNGLDMVFAPYTDYWKEIRKICIINLFSSKRVQSFRPIRDDEVGRMIKKISQQATSSKLTNLSDIVMSLTSATICRVAFGKRYDDEGAERSRFHRLLNETQAMFGILFVSDHFPIFGWIDKLTGLSSRLEQNFTEMDAFYQQLIDDHLDQKKTKGTQEDFIDILLQLKEDQLCSIDLNFDHIKAVLMNMLVAGSDTGAATLVWAMIGLMKNPRVMKKVQEEIRKLVVKKGKVDEDDLQNLPYLKAVVKETMRLYSTVPLLVPRETTQKCIINGYEIQPKTLVYVNAWAIGRDPEAWKNPDEFLPERFLDSDIDFKGQHFELIPFGAGRRICPAIHMGSILVEHALANLLYSFDWELPAGMKKEDIDTDVIPGITMHKKNALCLQAKHYDGQT</sequence>
<keyword evidence="5" id="KW-0812">Transmembrane</keyword>
<dbReference type="EMBL" id="CAUOFW020007279">
    <property type="protein sequence ID" value="CAK9178444.1"/>
    <property type="molecule type" value="Genomic_DNA"/>
</dbReference>
<evidence type="ECO:0000256" key="13">
    <source>
        <dbReference type="RuleBase" id="RU000461"/>
    </source>
</evidence>
<reference evidence="14 15" key="1">
    <citation type="submission" date="2024-02" db="EMBL/GenBank/DDBJ databases">
        <authorList>
            <person name="Vignale AGUSTIN F."/>
            <person name="Sosa J E."/>
            <person name="Modenutti C."/>
        </authorList>
    </citation>
    <scope>NUCLEOTIDE SEQUENCE [LARGE SCALE GENOMIC DNA]</scope>
</reference>
<comment type="cofactor">
    <cofactor evidence="1 12">
        <name>heme</name>
        <dbReference type="ChEBI" id="CHEBI:30413"/>
    </cofactor>
</comment>
<feature type="binding site" description="axial binding residue" evidence="12">
    <location>
        <position position="438"/>
    </location>
    <ligand>
        <name>heme</name>
        <dbReference type="ChEBI" id="CHEBI:30413"/>
    </ligand>
    <ligandPart>
        <name>Fe</name>
        <dbReference type="ChEBI" id="CHEBI:18248"/>
    </ligandPart>
</feature>
<comment type="similarity">
    <text evidence="3 13">Belongs to the cytochrome P450 family.</text>
</comment>
<proteinExistence type="inferred from homology"/>
<dbReference type="PROSITE" id="PS00086">
    <property type="entry name" value="CYTOCHROME_P450"/>
    <property type="match status" value="1"/>
</dbReference>
<dbReference type="GO" id="GO:0016020">
    <property type="term" value="C:membrane"/>
    <property type="evidence" value="ECO:0007669"/>
    <property type="project" value="UniProtKB-SubCell"/>
</dbReference>
<accession>A0ABC8U9K0</accession>
<dbReference type="Gene3D" id="1.10.630.10">
    <property type="entry name" value="Cytochrome P450"/>
    <property type="match status" value="1"/>
</dbReference>
<dbReference type="InterPro" id="IPR036396">
    <property type="entry name" value="Cyt_P450_sf"/>
</dbReference>
<evidence type="ECO:0000313" key="15">
    <source>
        <dbReference type="Proteomes" id="UP001642360"/>
    </source>
</evidence>
<keyword evidence="9 12" id="KW-0408">Iron</keyword>
<dbReference type="GO" id="GO:0046872">
    <property type="term" value="F:metal ion binding"/>
    <property type="evidence" value="ECO:0007669"/>
    <property type="project" value="UniProtKB-KW"/>
</dbReference>
<evidence type="ECO:0000256" key="3">
    <source>
        <dbReference type="ARBA" id="ARBA00010617"/>
    </source>
</evidence>
<dbReference type="GO" id="GO:0004497">
    <property type="term" value="F:monooxygenase activity"/>
    <property type="evidence" value="ECO:0007669"/>
    <property type="project" value="UniProtKB-KW"/>
</dbReference>
<dbReference type="PANTHER" id="PTHR47955:SF22">
    <property type="entry name" value="CYTOCHROME P450 83B1-LIKE"/>
    <property type="match status" value="1"/>
</dbReference>
<keyword evidence="10 13" id="KW-0503">Monooxygenase</keyword>
<keyword evidence="11" id="KW-0472">Membrane</keyword>
<dbReference type="PRINTS" id="PR00385">
    <property type="entry name" value="P450"/>
</dbReference>
<evidence type="ECO:0000256" key="9">
    <source>
        <dbReference type="ARBA" id="ARBA00023004"/>
    </source>
</evidence>
<evidence type="ECO:0000256" key="8">
    <source>
        <dbReference type="ARBA" id="ARBA00023002"/>
    </source>
</evidence>
<dbReference type="InterPro" id="IPR017972">
    <property type="entry name" value="Cyt_P450_CS"/>
</dbReference>
<evidence type="ECO:0000256" key="11">
    <source>
        <dbReference type="ARBA" id="ARBA00023136"/>
    </source>
</evidence>
<dbReference type="Pfam" id="PF00067">
    <property type="entry name" value="p450"/>
    <property type="match status" value="1"/>
</dbReference>
<evidence type="ECO:0000256" key="2">
    <source>
        <dbReference type="ARBA" id="ARBA00004167"/>
    </source>
</evidence>
<evidence type="ECO:0000256" key="10">
    <source>
        <dbReference type="ARBA" id="ARBA00023033"/>
    </source>
</evidence>
<dbReference type="PRINTS" id="PR00463">
    <property type="entry name" value="EP450I"/>
</dbReference>
<dbReference type="SUPFAM" id="SSF48264">
    <property type="entry name" value="Cytochrome P450"/>
    <property type="match status" value="1"/>
</dbReference>
<keyword evidence="15" id="KW-1185">Reference proteome</keyword>
<dbReference type="PANTHER" id="PTHR47955">
    <property type="entry name" value="CYTOCHROME P450 FAMILY 71 PROTEIN"/>
    <property type="match status" value="1"/>
</dbReference>
<dbReference type="InterPro" id="IPR002401">
    <property type="entry name" value="Cyt_P450_E_grp-I"/>
</dbReference>
<protein>
    <recommendedName>
        <fullName evidence="16">Cytochrome P450</fullName>
    </recommendedName>
</protein>
<evidence type="ECO:0000256" key="4">
    <source>
        <dbReference type="ARBA" id="ARBA00022617"/>
    </source>
</evidence>
<gene>
    <name evidence="14" type="ORF">ILEXP_LOCUS48363</name>
</gene>
<dbReference type="FunFam" id="1.10.630.10:FF:000011">
    <property type="entry name" value="Cytochrome P450 83B1"/>
    <property type="match status" value="1"/>
</dbReference>
<evidence type="ECO:0000256" key="6">
    <source>
        <dbReference type="ARBA" id="ARBA00022723"/>
    </source>
</evidence>
<name>A0ABC8U9K0_9AQUA</name>
<evidence type="ECO:0000256" key="5">
    <source>
        <dbReference type="ARBA" id="ARBA00022692"/>
    </source>
</evidence>